<dbReference type="SMART" id="SM00220">
    <property type="entry name" value="S_TKc"/>
    <property type="match status" value="1"/>
</dbReference>
<evidence type="ECO:0000313" key="11">
    <source>
        <dbReference type="Proteomes" id="UP000006906"/>
    </source>
</evidence>
<dbReference type="InterPro" id="IPR051681">
    <property type="entry name" value="Ser/Thr_Kinases-Pseudokinases"/>
</dbReference>
<dbReference type="RefSeq" id="XP_042922425.1">
    <property type="nucleotide sequence ID" value="XM_043063857.1"/>
</dbReference>
<evidence type="ECO:0000313" key="10">
    <source>
        <dbReference type="EMBL" id="PNW80365.1"/>
    </source>
</evidence>
<dbReference type="SUPFAM" id="SSF56112">
    <property type="entry name" value="Protein kinase-like (PK-like)"/>
    <property type="match status" value="1"/>
</dbReference>
<feature type="transmembrane region" description="Helical" evidence="8">
    <location>
        <begin position="47"/>
        <end position="71"/>
    </location>
</feature>
<dbReference type="GeneID" id="5726338"/>
<dbReference type="InterPro" id="IPR008271">
    <property type="entry name" value="Ser/Thr_kinase_AS"/>
</dbReference>
<keyword evidence="2" id="KW-0808">Transferase</keyword>
<dbReference type="Proteomes" id="UP000006906">
    <property type="component" value="Chromosome 7"/>
</dbReference>
<dbReference type="GO" id="GO:0005524">
    <property type="term" value="F:ATP binding"/>
    <property type="evidence" value="ECO:0007669"/>
    <property type="project" value="UniProtKB-UniRule"/>
</dbReference>
<dbReference type="PANTHER" id="PTHR44329">
    <property type="entry name" value="SERINE/THREONINE-PROTEIN KINASE TNNI3K-RELATED"/>
    <property type="match status" value="1"/>
</dbReference>
<evidence type="ECO:0000256" key="2">
    <source>
        <dbReference type="ARBA" id="ARBA00022679"/>
    </source>
</evidence>
<dbReference type="AlphaFoldDB" id="A0A2K3DIL3"/>
<keyword evidence="8" id="KW-0472">Membrane</keyword>
<dbReference type="EMBL" id="CM008968">
    <property type="protein sequence ID" value="PNW80365.1"/>
    <property type="molecule type" value="Genomic_DNA"/>
</dbReference>
<dbReference type="GO" id="GO:0007165">
    <property type="term" value="P:signal transduction"/>
    <property type="evidence" value="ECO:0000318"/>
    <property type="project" value="GO_Central"/>
</dbReference>
<dbReference type="PROSITE" id="PS00108">
    <property type="entry name" value="PROTEIN_KINASE_ST"/>
    <property type="match status" value="1"/>
</dbReference>
<dbReference type="InParanoid" id="A0A2K3DIL3"/>
<dbReference type="STRING" id="3055.A0A2K3DIL3"/>
<dbReference type="Gene3D" id="3.30.200.20">
    <property type="entry name" value="Phosphorylase Kinase, domain 1"/>
    <property type="match status" value="1"/>
</dbReference>
<keyword evidence="8" id="KW-0812">Transmembrane</keyword>
<dbReference type="OrthoDB" id="4062651at2759"/>
<name>A0A2K3DIL3_CHLRE</name>
<dbReference type="InterPro" id="IPR000719">
    <property type="entry name" value="Prot_kinase_dom"/>
</dbReference>
<keyword evidence="11" id="KW-1185">Reference proteome</keyword>
<feature type="domain" description="Protein kinase" evidence="9">
    <location>
        <begin position="495"/>
        <end position="819"/>
    </location>
</feature>
<dbReference type="Gene3D" id="1.10.510.10">
    <property type="entry name" value="Transferase(Phosphotransferase) domain 1"/>
    <property type="match status" value="1"/>
</dbReference>
<dbReference type="PANTHER" id="PTHR44329:SF214">
    <property type="entry name" value="PROTEIN KINASE DOMAIN-CONTAINING PROTEIN"/>
    <property type="match status" value="1"/>
</dbReference>
<evidence type="ECO:0000256" key="3">
    <source>
        <dbReference type="ARBA" id="ARBA00022741"/>
    </source>
</evidence>
<dbReference type="PRINTS" id="PR00109">
    <property type="entry name" value="TYRKINASE"/>
</dbReference>
<dbReference type="GO" id="GO:0005737">
    <property type="term" value="C:cytoplasm"/>
    <property type="evidence" value="ECO:0000318"/>
    <property type="project" value="GO_Central"/>
</dbReference>
<dbReference type="InterPro" id="IPR017441">
    <property type="entry name" value="Protein_kinase_ATP_BS"/>
</dbReference>
<accession>A0A2K3DIL3</accession>
<keyword evidence="4" id="KW-0418">Kinase</keyword>
<feature type="region of interest" description="Disordered" evidence="7">
    <location>
        <begin position="929"/>
        <end position="962"/>
    </location>
</feature>
<keyword evidence="1" id="KW-0723">Serine/threonine-protein kinase</keyword>
<dbReference type="GO" id="GO:0004672">
    <property type="term" value="F:protein kinase activity"/>
    <property type="evidence" value="ECO:0000318"/>
    <property type="project" value="GO_Central"/>
</dbReference>
<dbReference type="PROSITE" id="PS50011">
    <property type="entry name" value="PROTEIN_KINASE_DOM"/>
    <property type="match status" value="1"/>
</dbReference>
<dbReference type="Pfam" id="PF07714">
    <property type="entry name" value="PK_Tyr_Ser-Thr"/>
    <property type="match status" value="2"/>
</dbReference>
<feature type="region of interest" description="Disordered" evidence="7">
    <location>
        <begin position="839"/>
        <end position="858"/>
    </location>
</feature>
<evidence type="ECO:0000256" key="6">
    <source>
        <dbReference type="PROSITE-ProRule" id="PRU10141"/>
    </source>
</evidence>
<reference evidence="10 11" key="1">
    <citation type="journal article" date="2007" name="Science">
        <title>The Chlamydomonas genome reveals the evolution of key animal and plant functions.</title>
        <authorList>
            <person name="Merchant S.S."/>
            <person name="Prochnik S.E."/>
            <person name="Vallon O."/>
            <person name="Harris E.H."/>
            <person name="Karpowicz S.J."/>
            <person name="Witman G.B."/>
            <person name="Terry A."/>
            <person name="Salamov A."/>
            <person name="Fritz-Laylin L.K."/>
            <person name="Marechal-Drouard L."/>
            <person name="Marshall W.F."/>
            <person name="Qu L.H."/>
            <person name="Nelson D.R."/>
            <person name="Sanderfoot A.A."/>
            <person name="Spalding M.H."/>
            <person name="Kapitonov V.V."/>
            <person name="Ren Q."/>
            <person name="Ferris P."/>
            <person name="Lindquist E."/>
            <person name="Shapiro H."/>
            <person name="Lucas S.M."/>
            <person name="Grimwood J."/>
            <person name="Schmutz J."/>
            <person name="Cardol P."/>
            <person name="Cerutti H."/>
            <person name="Chanfreau G."/>
            <person name="Chen C.L."/>
            <person name="Cognat V."/>
            <person name="Croft M.T."/>
            <person name="Dent R."/>
            <person name="Dutcher S."/>
            <person name="Fernandez E."/>
            <person name="Fukuzawa H."/>
            <person name="Gonzalez-Ballester D."/>
            <person name="Gonzalez-Halphen D."/>
            <person name="Hallmann A."/>
            <person name="Hanikenne M."/>
            <person name="Hippler M."/>
            <person name="Inwood W."/>
            <person name="Jabbari K."/>
            <person name="Kalanon M."/>
            <person name="Kuras R."/>
            <person name="Lefebvre P.A."/>
            <person name="Lemaire S.D."/>
            <person name="Lobanov A.V."/>
            <person name="Lohr M."/>
            <person name="Manuell A."/>
            <person name="Meier I."/>
            <person name="Mets L."/>
            <person name="Mittag M."/>
            <person name="Mittelmeier T."/>
            <person name="Moroney J.V."/>
            <person name="Moseley J."/>
            <person name="Napoli C."/>
            <person name="Nedelcu A.M."/>
            <person name="Niyogi K."/>
            <person name="Novoselov S.V."/>
            <person name="Paulsen I.T."/>
            <person name="Pazour G."/>
            <person name="Purton S."/>
            <person name="Ral J.P."/>
            <person name="Riano-Pachon D.M."/>
            <person name="Riekhof W."/>
            <person name="Rymarquis L."/>
            <person name="Schroda M."/>
            <person name="Stern D."/>
            <person name="Umen J."/>
            <person name="Willows R."/>
            <person name="Wilson N."/>
            <person name="Zimmer S.L."/>
            <person name="Allmer J."/>
            <person name="Balk J."/>
            <person name="Bisova K."/>
            <person name="Chen C.J."/>
            <person name="Elias M."/>
            <person name="Gendler K."/>
            <person name="Hauser C."/>
            <person name="Lamb M.R."/>
            <person name="Ledford H."/>
            <person name="Long J.C."/>
            <person name="Minagawa J."/>
            <person name="Page M.D."/>
            <person name="Pan J."/>
            <person name="Pootakham W."/>
            <person name="Roje S."/>
            <person name="Rose A."/>
            <person name="Stahlberg E."/>
            <person name="Terauchi A.M."/>
            <person name="Yang P."/>
            <person name="Ball S."/>
            <person name="Bowler C."/>
            <person name="Dieckmann C.L."/>
            <person name="Gladyshev V.N."/>
            <person name="Green P."/>
            <person name="Jorgensen R."/>
            <person name="Mayfield S."/>
            <person name="Mueller-Roeber B."/>
            <person name="Rajamani S."/>
            <person name="Sayre R.T."/>
            <person name="Brokstein P."/>
            <person name="Dubchak I."/>
            <person name="Goodstein D."/>
            <person name="Hornick L."/>
            <person name="Huang Y.W."/>
            <person name="Jhaveri J."/>
            <person name="Luo Y."/>
            <person name="Martinez D."/>
            <person name="Ngau W.C."/>
            <person name="Otillar B."/>
            <person name="Poliakov A."/>
            <person name="Porter A."/>
            <person name="Szajkowski L."/>
            <person name="Werner G."/>
            <person name="Zhou K."/>
            <person name="Grigoriev I.V."/>
            <person name="Rokhsar D.S."/>
            <person name="Grossman A.R."/>
        </authorList>
    </citation>
    <scope>NUCLEOTIDE SEQUENCE [LARGE SCALE GENOMIC DNA]</scope>
    <source>
        <strain evidence="11">CC-503</strain>
    </source>
</reference>
<evidence type="ECO:0000256" key="8">
    <source>
        <dbReference type="SAM" id="Phobius"/>
    </source>
</evidence>
<dbReference type="GO" id="GO:0004674">
    <property type="term" value="F:protein serine/threonine kinase activity"/>
    <property type="evidence" value="ECO:0007669"/>
    <property type="project" value="UniProtKB-KW"/>
</dbReference>
<feature type="binding site" evidence="6">
    <location>
        <position position="522"/>
    </location>
    <ligand>
        <name>ATP</name>
        <dbReference type="ChEBI" id="CHEBI:30616"/>
    </ligand>
</feature>
<sequence length="1034" mass="110087">MKNGLETDPVAALALGVAPRQQASFLLPDKNAPFKARLKCLFCPWPAYVWIALGVFVLVEVLGIVGAVYYARGVTHTARSAAADLARSSARSIETMLDHLLAPALALANMPYVNPHWPTIMETFYLHAEAIYKTNPYYQIELCPAGVVGSMAMPSYTVNMTAEERDAFFVGFDLGLDILDPSRHPDCCDEEYGSIMSNGSVPLLGPWFAPGELEEGGFVVRHSVFLPVPPGGNVTEAWQLPANHLHLCPHDVCNTRDGRTWWGWSNAVIAWKSIKPGLRPLQDRPNTLYTLAPDPHAVNQSFLAHSDTLPDPDQCEAVRIVVNGFMWWTLCVEPSGGFVPVWRAGLMVGITALALLLAVLVGLVLRSRGQAVESLQRQMELNRQLAIAKEEAEEGRRVIEEEKRVMDVLMARQRNLIELFGKEGELMAAADGSGPDAAADTARRRMLLGGTSTGDMSNLSRESTPMDRIEAVRRQLSLKSTGGKKGAAAAAHDEIKLMELLGEGSFGKVYKGLWRGTEVAVKTMVLPANMSGAEKREKMAVMEAAISSAMHHPCIVQTYTYFIKTVCEEASDDASVVTATDGIVIGKDSSGGTSVLGGSRGFDDPNSQARGSSMTAQAVHGYEVRLVLEFCDRGCLRDALDGDAFLTATGVNYRGVLDSAADVAKAMLHLHLNDVLHGDLKARNVMLKNSGGEGLGVICKVADFGLAVKMDTCDQTHMSGMFQGTLTHMAPELMLHGRMSKPADVYAYGITLWELFVGGHAFKGMPRALLGHEVAAEGKRPVFPPFTPEPYARLAADCWAHDPEQRPTFEQILERLAAMRAELPGPAATLGTYAIGEVQPDTPARRSGSGLTPAPLHKLSGNRMETAAAAAVASVAAVAGGSGIGFGSSGDSRLEQGSGGGCGGTSVTVHNNWAFLRALRGPNLEVIEEGEREGQSSRLLPQVPSPDPHHHQHNGQAPGGLGTVFESEVASVAAPAADVRVGGPAGVAGGRTEAPAVAAGGARAVAELDTAGSSNTLPIVLHALPNGMLDGRGI</sequence>
<dbReference type="OMA" id="QTHMSGM"/>
<dbReference type="InterPro" id="IPR011009">
    <property type="entry name" value="Kinase-like_dom_sf"/>
</dbReference>
<evidence type="ECO:0000256" key="5">
    <source>
        <dbReference type="ARBA" id="ARBA00022840"/>
    </source>
</evidence>
<gene>
    <name evidence="10" type="ORF">CHLRE_07g314500v5</name>
</gene>
<evidence type="ECO:0000256" key="4">
    <source>
        <dbReference type="ARBA" id="ARBA00022777"/>
    </source>
</evidence>
<evidence type="ECO:0000256" key="1">
    <source>
        <dbReference type="ARBA" id="ARBA00022527"/>
    </source>
</evidence>
<feature type="transmembrane region" description="Helical" evidence="8">
    <location>
        <begin position="344"/>
        <end position="365"/>
    </location>
</feature>
<dbReference type="ExpressionAtlas" id="A0A2K3DIL3">
    <property type="expression patterns" value="baseline and differential"/>
</dbReference>
<dbReference type="Gramene" id="PNW80365">
    <property type="protein sequence ID" value="PNW80365"/>
    <property type="gene ID" value="CHLRE_07g314500v5"/>
</dbReference>
<evidence type="ECO:0000256" key="7">
    <source>
        <dbReference type="SAM" id="MobiDB-lite"/>
    </source>
</evidence>
<keyword evidence="3 6" id="KW-0547">Nucleotide-binding</keyword>
<evidence type="ECO:0000259" key="9">
    <source>
        <dbReference type="PROSITE" id="PS50011"/>
    </source>
</evidence>
<keyword evidence="8" id="KW-1133">Transmembrane helix</keyword>
<dbReference type="PROSITE" id="PS00107">
    <property type="entry name" value="PROTEIN_KINASE_ATP"/>
    <property type="match status" value="1"/>
</dbReference>
<organism evidence="10 11">
    <name type="scientific">Chlamydomonas reinhardtii</name>
    <name type="common">Chlamydomonas smithii</name>
    <dbReference type="NCBI Taxonomy" id="3055"/>
    <lineage>
        <taxon>Eukaryota</taxon>
        <taxon>Viridiplantae</taxon>
        <taxon>Chlorophyta</taxon>
        <taxon>core chlorophytes</taxon>
        <taxon>Chlorophyceae</taxon>
        <taxon>CS clade</taxon>
        <taxon>Chlamydomonadales</taxon>
        <taxon>Chlamydomonadaceae</taxon>
        <taxon>Chlamydomonas</taxon>
    </lineage>
</organism>
<protein>
    <recommendedName>
        <fullName evidence="9">Protein kinase domain-containing protein</fullName>
    </recommendedName>
</protein>
<dbReference type="InterPro" id="IPR001245">
    <property type="entry name" value="Ser-Thr/Tyr_kinase_cat_dom"/>
</dbReference>
<keyword evidence="5 6" id="KW-0067">ATP-binding</keyword>
<dbReference type="KEGG" id="cre:CHLRE_07g314500v5"/>
<proteinExistence type="predicted"/>